<evidence type="ECO:0000313" key="5">
    <source>
        <dbReference type="Proteomes" id="UP000675664"/>
    </source>
</evidence>
<evidence type="ECO:0000256" key="1">
    <source>
        <dbReference type="ARBA" id="ARBA00022679"/>
    </source>
</evidence>
<dbReference type="PANTHER" id="PTHR10908:SF0">
    <property type="entry name" value="SEROTONIN N-ACETYLTRANSFERASE"/>
    <property type="match status" value="1"/>
</dbReference>
<dbReference type="CDD" id="cd04301">
    <property type="entry name" value="NAT_SF"/>
    <property type="match status" value="1"/>
</dbReference>
<evidence type="ECO:0000313" key="4">
    <source>
        <dbReference type="EMBL" id="MBR0599950.1"/>
    </source>
</evidence>
<dbReference type="InterPro" id="IPR016181">
    <property type="entry name" value="Acyl_CoA_acyltransferase"/>
</dbReference>
<dbReference type="RefSeq" id="WP_227020083.1">
    <property type="nucleotide sequence ID" value="NZ_JAGSND010000019.1"/>
</dbReference>
<dbReference type="PANTHER" id="PTHR10908">
    <property type="entry name" value="SEROTONIN N-ACETYLTRANSFERASE"/>
    <property type="match status" value="1"/>
</dbReference>
<accession>A0A8J8B534</accession>
<keyword evidence="2" id="KW-0012">Acyltransferase</keyword>
<organism evidence="4 5">
    <name type="scientific">Sinanaerobacter chloroacetimidivorans</name>
    <dbReference type="NCBI Taxonomy" id="2818044"/>
    <lineage>
        <taxon>Bacteria</taxon>
        <taxon>Bacillati</taxon>
        <taxon>Bacillota</taxon>
        <taxon>Clostridia</taxon>
        <taxon>Peptostreptococcales</taxon>
        <taxon>Anaerovoracaceae</taxon>
        <taxon>Sinanaerobacter</taxon>
    </lineage>
</organism>
<keyword evidence="5" id="KW-1185">Reference proteome</keyword>
<reference evidence="4" key="1">
    <citation type="submission" date="2021-04" db="EMBL/GenBank/DDBJ databases">
        <title>Sinoanaerobacter chloroacetimidivorans sp. nov., an obligate anaerobic bacterium isolated from anaerobic sludge.</title>
        <authorList>
            <person name="Bao Y."/>
        </authorList>
    </citation>
    <scope>NUCLEOTIDE SEQUENCE</scope>
    <source>
        <strain evidence="4">BAD-6</strain>
    </source>
</reference>
<proteinExistence type="predicted"/>
<dbReference type="AlphaFoldDB" id="A0A8J8B534"/>
<sequence>MNQIIIREVSLEDLDQLSSIENQCFPEAEAASRETLEERLRVFTDCFLGAEADGRLVGFINGCSTDSRVIFDELYHNTGLHKPEGETLTVFGLDVVPEYQKRGIAAELLWQYIERAKAAGKKRVVLTCKDHLVHYYEKFGFINNGISGSTHGGAVWYDMTLNF</sequence>
<dbReference type="Proteomes" id="UP000675664">
    <property type="component" value="Unassembled WGS sequence"/>
</dbReference>
<dbReference type="GO" id="GO:0008080">
    <property type="term" value="F:N-acetyltransferase activity"/>
    <property type="evidence" value="ECO:0007669"/>
    <property type="project" value="UniProtKB-ARBA"/>
</dbReference>
<gene>
    <name evidence="4" type="ORF">KCX82_18870</name>
</gene>
<dbReference type="InterPro" id="IPR000182">
    <property type="entry name" value="GNAT_dom"/>
</dbReference>
<dbReference type="InterPro" id="IPR051635">
    <property type="entry name" value="SNAT-like"/>
</dbReference>
<dbReference type="PROSITE" id="PS51186">
    <property type="entry name" value="GNAT"/>
    <property type="match status" value="1"/>
</dbReference>
<feature type="domain" description="N-acetyltransferase" evidence="3">
    <location>
        <begin position="4"/>
        <end position="162"/>
    </location>
</feature>
<dbReference type="Gene3D" id="3.40.630.30">
    <property type="match status" value="1"/>
</dbReference>
<comment type="caution">
    <text evidence="4">The sequence shown here is derived from an EMBL/GenBank/DDBJ whole genome shotgun (WGS) entry which is preliminary data.</text>
</comment>
<keyword evidence="1" id="KW-0808">Transferase</keyword>
<evidence type="ECO:0000259" key="3">
    <source>
        <dbReference type="PROSITE" id="PS51186"/>
    </source>
</evidence>
<dbReference type="SUPFAM" id="SSF55729">
    <property type="entry name" value="Acyl-CoA N-acyltransferases (Nat)"/>
    <property type="match status" value="1"/>
</dbReference>
<dbReference type="EMBL" id="JAGSND010000019">
    <property type="protein sequence ID" value="MBR0599950.1"/>
    <property type="molecule type" value="Genomic_DNA"/>
</dbReference>
<dbReference type="Pfam" id="PF00583">
    <property type="entry name" value="Acetyltransf_1"/>
    <property type="match status" value="1"/>
</dbReference>
<protein>
    <submittedName>
        <fullName evidence="4">GNAT family N-acetyltransferase</fullName>
    </submittedName>
</protein>
<name>A0A8J8B534_9FIRM</name>
<reference evidence="4" key="2">
    <citation type="submission" date="2021-04" db="EMBL/GenBank/DDBJ databases">
        <authorList>
            <person name="Liu J."/>
        </authorList>
    </citation>
    <scope>NUCLEOTIDE SEQUENCE</scope>
    <source>
        <strain evidence="4">BAD-6</strain>
    </source>
</reference>
<evidence type="ECO:0000256" key="2">
    <source>
        <dbReference type="ARBA" id="ARBA00023315"/>
    </source>
</evidence>